<dbReference type="EC" id="2.7.7.49" evidence="1"/>
<gene>
    <name evidence="4" type="ORF">TCAL_13737</name>
</gene>
<evidence type="ECO:0000259" key="3">
    <source>
        <dbReference type="PROSITE" id="PS50994"/>
    </source>
</evidence>
<dbReference type="Pfam" id="PF17921">
    <property type="entry name" value="Integrase_H2C2"/>
    <property type="match status" value="1"/>
</dbReference>
<dbReference type="SUPFAM" id="SSF53098">
    <property type="entry name" value="Ribonuclease H-like"/>
    <property type="match status" value="1"/>
</dbReference>
<sequence>YDKRSRPLTPLTIGQTVRLQNYSSKRWDRIGIIVGIGKHRDYHLKTPSGRVYWLNRRFLRPLIAQSREGESGEVKDVGIEGERFGEERTDIEGRERAILTAIKRSEIPKRDSKIGRFAPTFLEPESLHKVPVRLAHGQAHFGISSSKRRLRDSVWFLGGDKMVDYVGRSCPRCQLITKDPSKPFSRPHPTPKLPWETVSLDLFGPLPDNTHVLVLRCDLSRYPVTSMHPDSSTKSVVRAMANIFETYGLPAKIRSDYGTCLTSEEFKAFLATKEITHDLTPPVHPQSNPTECFMQVLKKAIRTTNLSPTRVFDAKKHAVNEYRRTPHPSTGLTPAQFMLPFSTGSLPTPMEHSLEQLGKKLERARMQDHALKKKSRQERKEGTWQDISQK</sequence>
<protein>
    <recommendedName>
        <fullName evidence="1">RNA-directed DNA polymerase</fullName>
        <ecNumber evidence="1">2.7.7.49</ecNumber>
    </recommendedName>
</protein>
<dbReference type="PANTHER" id="PTHR37984:SF5">
    <property type="entry name" value="PROTEIN NYNRIN-LIKE"/>
    <property type="match status" value="1"/>
</dbReference>
<dbReference type="PANTHER" id="PTHR37984">
    <property type="entry name" value="PROTEIN CBG26694"/>
    <property type="match status" value="1"/>
</dbReference>
<dbReference type="InterPro" id="IPR036397">
    <property type="entry name" value="RNaseH_sf"/>
</dbReference>
<organism evidence="4 5">
    <name type="scientific">Tigriopus californicus</name>
    <name type="common">Marine copepod</name>
    <dbReference type="NCBI Taxonomy" id="6832"/>
    <lineage>
        <taxon>Eukaryota</taxon>
        <taxon>Metazoa</taxon>
        <taxon>Ecdysozoa</taxon>
        <taxon>Arthropoda</taxon>
        <taxon>Crustacea</taxon>
        <taxon>Multicrustacea</taxon>
        <taxon>Hexanauplia</taxon>
        <taxon>Copepoda</taxon>
        <taxon>Harpacticoida</taxon>
        <taxon>Harpacticidae</taxon>
        <taxon>Tigriopus</taxon>
    </lineage>
</organism>
<reference evidence="4 5" key="1">
    <citation type="journal article" date="2018" name="Nat. Ecol. Evol.">
        <title>Genomic signatures of mitonuclear coevolution across populations of Tigriopus californicus.</title>
        <authorList>
            <person name="Barreto F.S."/>
            <person name="Watson E.T."/>
            <person name="Lima T.G."/>
            <person name="Willett C.S."/>
            <person name="Edmands S."/>
            <person name="Li W."/>
            <person name="Burton R.S."/>
        </authorList>
    </citation>
    <scope>NUCLEOTIDE SEQUENCE [LARGE SCALE GENOMIC DNA]</scope>
    <source>
        <strain evidence="4 5">San Diego</strain>
    </source>
</reference>
<dbReference type="InterPro" id="IPR012337">
    <property type="entry name" value="RNaseH-like_sf"/>
</dbReference>
<evidence type="ECO:0000256" key="2">
    <source>
        <dbReference type="SAM" id="MobiDB-lite"/>
    </source>
</evidence>
<dbReference type="GO" id="GO:0003676">
    <property type="term" value="F:nucleic acid binding"/>
    <property type="evidence" value="ECO:0007669"/>
    <property type="project" value="InterPro"/>
</dbReference>
<feature type="compositionally biased region" description="Basic and acidic residues" evidence="2">
    <location>
        <begin position="378"/>
        <end position="390"/>
    </location>
</feature>
<evidence type="ECO:0000313" key="4">
    <source>
        <dbReference type="EMBL" id="TRY68991.1"/>
    </source>
</evidence>
<dbReference type="GO" id="GO:0003964">
    <property type="term" value="F:RNA-directed DNA polymerase activity"/>
    <property type="evidence" value="ECO:0007669"/>
    <property type="project" value="UniProtKB-EC"/>
</dbReference>
<dbReference type="Pfam" id="PF00665">
    <property type="entry name" value="rve"/>
    <property type="match status" value="1"/>
</dbReference>
<dbReference type="PROSITE" id="PS50994">
    <property type="entry name" value="INTEGRASE"/>
    <property type="match status" value="1"/>
</dbReference>
<proteinExistence type="predicted"/>
<evidence type="ECO:0000256" key="1">
    <source>
        <dbReference type="ARBA" id="ARBA00012493"/>
    </source>
</evidence>
<dbReference type="Gene3D" id="1.10.340.70">
    <property type="match status" value="1"/>
</dbReference>
<feature type="non-terminal residue" evidence="4">
    <location>
        <position position="1"/>
    </location>
</feature>
<keyword evidence="5" id="KW-1185">Reference proteome</keyword>
<dbReference type="InterPro" id="IPR050951">
    <property type="entry name" value="Retrovirus_Pol_polyprotein"/>
</dbReference>
<dbReference type="STRING" id="6832.A0A553NU85"/>
<feature type="region of interest" description="Disordered" evidence="2">
    <location>
        <begin position="362"/>
        <end position="390"/>
    </location>
</feature>
<feature type="non-terminal residue" evidence="4">
    <location>
        <position position="390"/>
    </location>
</feature>
<evidence type="ECO:0000313" key="5">
    <source>
        <dbReference type="Proteomes" id="UP000318571"/>
    </source>
</evidence>
<feature type="domain" description="Integrase catalytic" evidence="3">
    <location>
        <begin position="190"/>
        <end position="342"/>
    </location>
</feature>
<dbReference type="AlphaFoldDB" id="A0A553NU85"/>
<dbReference type="OMA" id="KHAVNEY"/>
<dbReference type="InterPro" id="IPR041588">
    <property type="entry name" value="Integrase_H2C2"/>
</dbReference>
<dbReference type="Gene3D" id="3.30.420.10">
    <property type="entry name" value="Ribonuclease H-like superfamily/Ribonuclease H"/>
    <property type="match status" value="1"/>
</dbReference>
<dbReference type="EMBL" id="VCGU01000010">
    <property type="protein sequence ID" value="TRY68991.1"/>
    <property type="molecule type" value="Genomic_DNA"/>
</dbReference>
<dbReference type="GO" id="GO:0015074">
    <property type="term" value="P:DNA integration"/>
    <property type="evidence" value="ECO:0007669"/>
    <property type="project" value="InterPro"/>
</dbReference>
<dbReference type="InterPro" id="IPR001584">
    <property type="entry name" value="Integrase_cat-core"/>
</dbReference>
<dbReference type="Proteomes" id="UP000318571">
    <property type="component" value="Chromosome 1"/>
</dbReference>
<comment type="caution">
    <text evidence="4">The sequence shown here is derived from an EMBL/GenBank/DDBJ whole genome shotgun (WGS) entry which is preliminary data.</text>
</comment>
<name>A0A553NU85_TIGCA</name>
<accession>A0A553NU85</accession>